<dbReference type="SUPFAM" id="SSF47413">
    <property type="entry name" value="lambda repressor-like DNA-binding domains"/>
    <property type="match status" value="1"/>
</dbReference>
<accession>A0AAE3GFT2</accession>
<dbReference type="Pfam" id="PF19054">
    <property type="entry name" value="DUF5753"/>
    <property type="match status" value="1"/>
</dbReference>
<evidence type="ECO:0000313" key="3">
    <source>
        <dbReference type="Proteomes" id="UP001206128"/>
    </source>
</evidence>
<proteinExistence type="predicted"/>
<organism evidence="2 3">
    <name type="scientific">Goodfellowiella coeruleoviolacea</name>
    <dbReference type="NCBI Taxonomy" id="334858"/>
    <lineage>
        <taxon>Bacteria</taxon>
        <taxon>Bacillati</taxon>
        <taxon>Actinomycetota</taxon>
        <taxon>Actinomycetes</taxon>
        <taxon>Pseudonocardiales</taxon>
        <taxon>Pseudonocardiaceae</taxon>
        <taxon>Goodfellowiella</taxon>
    </lineage>
</organism>
<keyword evidence="3" id="KW-1185">Reference proteome</keyword>
<evidence type="ECO:0000259" key="1">
    <source>
        <dbReference type="PROSITE" id="PS50943"/>
    </source>
</evidence>
<reference evidence="2" key="1">
    <citation type="submission" date="2022-06" db="EMBL/GenBank/DDBJ databases">
        <title>Genomic Encyclopedia of Archaeal and Bacterial Type Strains, Phase II (KMG-II): from individual species to whole genera.</title>
        <authorList>
            <person name="Goeker M."/>
        </authorList>
    </citation>
    <scope>NUCLEOTIDE SEQUENCE</scope>
    <source>
        <strain evidence="2">DSM 43935</strain>
    </source>
</reference>
<dbReference type="CDD" id="cd00093">
    <property type="entry name" value="HTH_XRE"/>
    <property type="match status" value="1"/>
</dbReference>
<dbReference type="AlphaFoldDB" id="A0AAE3GFT2"/>
<dbReference type="GO" id="GO:0003677">
    <property type="term" value="F:DNA binding"/>
    <property type="evidence" value="ECO:0007669"/>
    <property type="project" value="InterPro"/>
</dbReference>
<dbReference type="InterPro" id="IPR010982">
    <property type="entry name" value="Lambda_DNA-bd_dom_sf"/>
</dbReference>
<name>A0AAE3GFT2_9PSEU</name>
<evidence type="ECO:0000313" key="2">
    <source>
        <dbReference type="EMBL" id="MCP2167305.1"/>
    </source>
</evidence>
<dbReference type="PROSITE" id="PS50943">
    <property type="entry name" value="HTH_CROC1"/>
    <property type="match status" value="1"/>
</dbReference>
<dbReference type="RefSeq" id="WP_253774033.1">
    <property type="nucleotide sequence ID" value="NZ_JAMTCK010000009.1"/>
</dbReference>
<protein>
    <submittedName>
        <fullName evidence="2">Helix-turn-helix domain-containing protein</fullName>
    </submittedName>
</protein>
<feature type="domain" description="HTH cro/C1-type" evidence="1">
    <location>
        <begin position="15"/>
        <end position="69"/>
    </location>
</feature>
<dbReference type="InterPro" id="IPR043917">
    <property type="entry name" value="DUF5753"/>
</dbReference>
<dbReference type="Proteomes" id="UP001206128">
    <property type="component" value="Unassembled WGS sequence"/>
</dbReference>
<dbReference type="InterPro" id="IPR001387">
    <property type="entry name" value="Cro/C1-type_HTH"/>
</dbReference>
<sequence>MPNPVVSKIQLGLEIRKLRKAAGATREEVAKALDCDVSKISRLESGKASLRTPEVDSLARHFGMPDEKVEPLRRLAAAARSRSTYRVPDWAQRYAGLEQESTEIRVYETELIPGLLQTEDYVRAIMHAAMPCKSNDEIDRLVAGRMSRQSKLFGDNVPHLVAIINEGAIRRIVGGRAAMKAQLNQLLDFGQLHHVDLHVLSFEAGAHCSMGTSFTLLYLPDPIDVRIAYLEDVLGADYLEEPEEIRTYSLNFERLLGAALTPVKSLQVIDQIQHDL</sequence>
<comment type="caution">
    <text evidence="2">The sequence shown here is derived from an EMBL/GenBank/DDBJ whole genome shotgun (WGS) entry which is preliminary data.</text>
</comment>
<dbReference type="SMART" id="SM00530">
    <property type="entry name" value="HTH_XRE"/>
    <property type="match status" value="1"/>
</dbReference>
<gene>
    <name evidence="2" type="ORF">LX83_004178</name>
</gene>
<dbReference type="Gene3D" id="1.10.260.40">
    <property type="entry name" value="lambda repressor-like DNA-binding domains"/>
    <property type="match status" value="1"/>
</dbReference>
<dbReference type="Pfam" id="PF13560">
    <property type="entry name" value="HTH_31"/>
    <property type="match status" value="1"/>
</dbReference>
<dbReference type="EMBL" id="JAMTCK010000009">
    <property type="protein sequence ID" value="MCP2167305.1"/>
    <property type="molecule type" value="Genomic_DNA"/>
</dbReference>